<feature type="region of interest" description="Disordered" evidence="1">
    <location>
        <begin position="265"/>
        <end position="325"/>
    </location>
</feature>
<name>A0A4Q2DJT6_9AGAR</name>
<evidence type="ECO:0000313" key="3">
    <source>
        <dbReference type="Proteomes" id="UP000290288"/>
    </source>
</evidence>
<feature type="compositionally biased region" description="Low complexity" evidence="1">
    <location>
        <begin position="129"/>
        <end position="147"/>
    </location>
</feature>
<feature type="compositionally biased region" description="Basic and acidic residues" evidence="1">
    <location>
        <begin position="7"/>
        <end position="17"/>
    </location>
</feature>
<reference evidence="2 3" key="1">
    <citation type="submission" date="2019-01" db="EMBL/GenBank/DDBJ databases">
        <title>Draft genome sequence of Psathyrella aberdarensis IHI B618.</title>
        <authorList>
            <person name="Buettner E."/>
            <person name="Kellner H."/>
        </authorList>
    </citation>
    <scope>NUCLEOTIDE SEQUENCE [LARGE SCALE GENOMIC DNA]</scope>
    <source>
        <strain evidence="2 3">IHI B618</strain>
    </source>
</reference>
<proteinExistence type="predicted"/>
<gene>
    <name evidence="2" type="ORF">EST38_g5532</name>
</gene>
<dbReference type="EMBL" id="SDEE01000155">
    <property type="protein sequence ID" value="RXW20310.1"/>
    <property type="molecule type" value="Genomic_DNA"/>
</dbReference>
<feature type="region of interest" description="Disordered" evidence="1">
    <location>
        <begin position="175"/>
        <end position="233"/>
    </location>
</feature>
<feature type="compositionally biased region" description="Low complexity" evidence="1">
    <location>
        <begin position="292"/>
        <end position="302"/>
    </location>
</feature>
<accession>A0A4Q2DJT6</accession>
<feature type="region of interest" description="Disordered" evidence="1">
    <location>
        <begin position="127"/>
        <end position="158"/>
    </location>
</feature>
<feature type="region of interest" description="Disordered" evidence="1">
    <location>
        <begin position="1"/>
        <end position="22"/>
    </location>
</feature>
<keyword evidence="3" id="KW-1185">Reference proteome</keyword>
<sequence length="325" mass="35232">MTSTPRLVKETRYKETKNAPTIAPQAFGKGARVVYQNDSPGARPGIKESFEKVDPETGEVEVVTRITYENTYNALVEQPQAFGTNSTVDFGQSVLERMFSSGQISNELKLVLSGAYTSNPDALTQLLLNPPASNGPSAASESEANSSQVGDDLGRNSIGMNQTTRAVFGDQVNSFPAQHRPVPAQAPQPVPADNMRATPWTESQFTPRPLQTPEERQKEMAAPAMTTPSAEQNAQQDYLLESELREDERRLQDLQREMDALARKMKRNTAVQQGEKAETTATAAAPPPPYAPEATTSASTASVTGERKAVPSWSEHVPAQAVKST</sequence>
<organism evidence="2 3">
    <name type="scientific">Candolleomyces aberdarensis</name>
    <dbReference type="NCBI Taxonomy" id="2316362"/>
    <lineage>
        <taxon>Eukaryota</taxon>
        <taxon>Fungi</taxon>
        <taxon>Dikarya</taxon>
        <taxon>Basidiomycota</taxon>
        <taxon>Agaricomycotina</taxon>
        <taxon>Agaricomycetes</taxon>
        <taxon>Agaricomycetidae</taxon>
        <taxon>Agaricales</taxon>
        <taxon>Agaricineae</taxon>
        <taxon>Psathyrellaceae</taxon>
        <taxon>Candolleomyces</taxon>
    </lineage>
</organism>
<dbReference type="AlphaFoldDB" id="A0A4Q2DJT6"/>
<comment type="caution">
    <text evidence="2">The sequence shown here is derived from an EMBL/GenBank/DDBJ whole genome shotgun (WGS) entry which is preliminary data.</text>
</comment>
<evidence type="ECO:0000256" key="1">
    <source>
        <dbReference type="SAM" id="MobiDB-lite"/>
    </source>
</evidence>
<evidence type="ECO:0000313" key="2">
    <source>
        <dbReference type="EMBL" id="RXW20310.1"/>
    </source>
</evidence>
<protein>
    <submittedName>
        <fullName evidence="2">Uncharacterized protein</fullName>
    </submittedName>
</protein>
<dbReference type="Proteomes" id="UP000290288">
    <property type="component" value="Unassembled WGS sequence"/>
</dbReference>